<evidence type="ECO:0000256" key="12">
    <source>
        <dbReference type="ARBA" id="ARBA00023212"/>
    </source>
</evidence>
<evidence type="ECO:0000313" key="20">
    <source>
        <dbReference type="Proteomes" id="UP000054886"/>
    </source>
</evidence>
<dbReference type="GO" id="GO:0005874">
    <property type="term" value="C:microtubule"/>
    <property type="evidence" value="ECO:0007669"/>
    <property type="project" value="UniProtKB-KW"/>
</dbReference>
<dbReference type="GO" id="GO:1990758">
    <property type="term" value="P:mitotic sister chromatid biorientation"/>
    <property type="evidence" value="ECO:0007669"/>
    <property type="project" value="EnsemblFungi"/>
</dbReference>
<dbReference type="VEuPathDB" id="FungiDB:GWK60_K06963"/>
<evidence type="ECO:0000256" key="17">
    <source>
        <dbReference type="ARBA" id="ARBA00044305"/>
    </source>
</evidence>
<comment type="subcellular location">
    <subcellularLocation>
        <location evidence="3">Chromosome</location>
        <location evidence="3">Centromere</location>
        <location evidence="3">Kinetochore</location>
    </subcellularLocation>
    <subcellularLocation>
        <location evidence="2">Cytoplasm</location>
        <location evidence="2">Cytoskeleton</location>
        <location evidence="2">Spindle</location>
    </subcellularLocation>
    <subcellularLocation>
        <location evidence="1">Nucleus</location>
    </subcellularLocation>
</comment>
<feature type="compositionally biased region" description="Polar residues" evidence="18">
    <location>
        <begin position="34"/>
        <end position="51"/>
    </location>
</feature>
<dbReference type="GO" id="GO:0042729">
    <property type="term" value="C:DASH complex"/>
    <property type="evidence" value="ECO:0007669"/>
    <property type="project" value="EnsemblFungi"/>
</dbReference>
<evidence type="ECO:0000256" key="2">
    <source>
        <dbReference type="ARBA" id="ARBA00004186"/>
    </source>
</evidence>
<dbReference type="EMBL" id="LLZZ01000194">
    <property type="protein sequence ID" value="KTA95006.1"/>
    <property type="molecule type" value="Genomic_DNA"/>
</dbReference>
<sequence>MDNTLTPLQQKVLARYKELVSCLRDLDSSIKDLNQQQLDTKGNKDSSNSSPDEILKEMREIEVKIGLVGTLLKGSVYSLILQKQQTQIFNTES</sequence>
<evidence type="ECO:0000256" key="9">
    <source>
        <dbReference type="ARBA" id="ARBA00022776"/>
    </source>
</evidence>
<dbReference type="GO" id="GO:0051301">
    <property type="term" value="P:cell division"/>
    <property type="evidence" value="ECO:0007669"/>
    <property type="project" value="UniProtKB-KW"/>
</dbReference>
<dbReference type="GO" id="GO:1990976">
    <property type="term" value="P:protein transport along microtubule to mitotic spindle pole body"/>
    <property type="evidence" value="ECO:0007669"/>
    <property type="project" value="EnsemblFungi"/>
</dbReference>
<reference evidence="19 20" key="1">
    <citation type="submission" date="2015-10" db="EMBL/GenBank/DDBJ databases">
        <title>Draft genomes sequences of Candida glabrata isolates 1A, 1B, 2A, 2B, 3A and 3B.</title>
        <authorList>
            <person name="Haavelsrud O.E."/>
            <person name="Gaustad P."/>
        </authorList>
    </citation>
    <scope>NUCLEOTIDE SEQUENCE [LARGE SCALE GENOMIC DNA]</scope>
    <source>
        <strain evidence="19">910700640</strain>
    </source>
</reference>
<evidence type="ECO:0000256" key="10">
    <source>
        <dbReference type="ARBA" id="ARBA00022829"/>
    </source>
</evidence>
<comment type="similarity">
    <text evidence="4">Belongs to the DASH complex DAD3 family.</text>
</comment>
<dbReference type="GO" id="GO:0051987">
    <property type="term" value="P:positive regulation of attachment of spindle microtubules to kinetochore"/>
    <property type="evidence" value="ECO:0007669"/>
    <property type="project" value="EnsemblFungi"/>
</dbReference>
<keyword evidence="8" id="KW-0493">Microtubule</keyword>
<dbReference type="InterPro" id="IPR013965">
    <property type="entry name" value="DASH_Dad3"/>
</dbReference>
<name>A0A0W0DIB8_CANGB</name>
<evidence type="ECO:0000313" key="19">
    <source>
        <dbReference type="EMBL" id="KTA95006.1"/>
    </source>
</evidence>
<keyword evidence="11" id="KW-0995">Kinetochore</keyword>
<evidence type="ECO:0000256" key="4">
    <source>
        <dbReference type="ARBA" id="ARBA00006277"/>
    </source>
</evidence>
<keyword evidence="9" id="KW-0498">Mitosis</keyword>
<dbReference type="VEuPathDB" id="FungiDB:CAGL0K07111g"/>
<evidence type="ECO:0000256" key="14">
    <source>
        <dbReference type="ARBA" id="ARBA00023306"/>
    </source>
</evidence>
<accession>A0A0W0DIB8</accession>
<keyword evidence="6" id="KW-0963">Cytoplasm</keyword>
<keyword evidence="15" id="KW-0137">Centromere</keyword>
<dbReference type="VEuPathDB" id="FungiDB:GVI51_K06963"/>
<keyword evidence="5" id="KW-0158">Chromosome</keyword>
<evidence type="ECO:0000256" key="13">
    <source>
        <dbReference type="ARBA" id="ARBA00023242"/>
    </source>
</evidence>
<dbReference type="Proteomes" id="UP000054886">
    <property type="component" value="Unassembled WGS sequence"/>
</dbReference>
<comment type="caution">
    <text evidence="19">The sequence shown here is derived from an EMBL/GenBank/DDBJ whole genome shotgun (WGS) entry which is preliminary data.</text>
</comment>
<keyword evidence="13" id="KW-0539">Nucleus</keyword>
<feature type="region of interest" description="Disordered" evidence="18">
    <location>
        <begin position="34"/>
        <end position="53"/>
    </location>
</feature>
<keyword evidence="10" id="KW-0159">Chromosome partition</keyword>
<dbReference type="AlphaFoldDB" id="A0A0W0DIB8"/>
<dbReference type="GO" id="GO:0051010">
    <property type="term" value="F:microtubule plus-end binding"/>
    <property type="evidence" value="ECO:0007669"/>
    <property type="project" value="EnsemblFungi"/>
</dbReference>
<evidence type="ECO:0000256" key="11">
    <source>
        <dbReference type="ARBA" id="ARBA00022838"/>
    </source>
</evidence>
<dbReference type="Pfam" id="PF08656">
    <property type="entry name" value="DASH_Dad3"/>
    <property type="match status" value="1"/>
</dbReference>
<evidence type="ECO:0000256" key="3">
    <source>
        <dbReference type="ARBA" id="ARBA00004629"/>
    </source>
</evidence>
<dbReference type="GO" id="GO:0031116">
    <property type="term" value="P:positive regulation of microtubule polymerization"/>
    <property type="evidence" value="ECO:0007669"/>
    <property type="project" value="EnsemblFungi"/>
</dbReference>
<proteinExistence type="inferred from homology"/>
<dbReference type="GO" id="GO:0072686">
    <property type="term" value="C:mitotic spindle"/>
    <property type="evidence" value="ECO:0007669"/>
    <property type="project" value="InterPro"/>
</dbReference>
<dbReference type="PANTHER" id="PTHR28017">
    <property type="entry name" value="DASH COMPLEX SUBUNIT DAD3"/>
    <property type="match status" value="1"/>
</dbReference>
<evidence type="ECO:0000256" key="16">
    <source>
        <dbReference type="ARBA" id="ARBA00044179"/>
    </source>
</evidence>
<gene>
    <name evidence="19" type="ORF">AO440_003555</name>
</gene>
<evidence type="ECO:0000256" key="6">
    <source>
        <dbReference type="ARBA" id="ARBA00022490"/>
    </source>
</evidence>
<organism evidence="19 20">
    <name type="scientific">Candida glabrata</name>
    <name type="common">Yeast</name>
    <name type="synonym">Torulopsis glabrata</name>
    <dbReference type="NCBI Taxonomy" id="5478"/>
    <lineage>
        <taxon>Eukaryota</taxon>
        <taxon>Fungi</taxon>
        <taxon>Dikarya</taxon>
        <taxon>Ascomycota</taxon>
        <taxon>Saccharomycotina</taxon>
        <taxon>Saccharomycetes</taxon>
        <taxon>Saccharomycetales</taxon>
        <taxon>Saccharomycetaceae</taxon>
        <taxon>Nakaseomyces</taxon>
    </lineage>
</organism>
<protein>
    <recommendedName>
        <fullName evidence="16">DASH complex subunit DAD3</fullName>
    </recommendedName>
    <alternativeName>
        <fullName evidence="17">Outer kinetochore protein DAD3</fullName>
    </alternativeName>
</protein>
<evidence type="ECO:0000256" key="15">
    <source>
        <dbReference type="ARBA" id="ARBA00023328"/>
    </source>
</evidence>
<dbReference type="PANTHER" id="PTHR28017:SF1">
    <property type="entry name" value="DASH COMPLEX SUBUNIT DAD3"/>
    <property type="match status" value="1"/>
</dbReference>
<dbReference type="VEuPathDB" id="FungiDB:B1J91_K07111g"/>
<keyword evidence="14" id="KW-0131">Cell cycle</keyword>
<evidence type="ECO:0000256" key="7">
    <source>
        <dbReference type="ARBA" id="ARBA00022618"/>
    </source>
</evidence>
<evidence type="ECO:0000256" key="1">
    <source>
        <dbReference type="ARBA" id="ARBA00004123"/>
    </source>
</evidence>
<evidence type="ECO:0000256" key="8">
    <source>
        <dbReference type="ARBA" id="ARBA00022701"/>
    </source>
</evidence>
<evidence type="ECO:0000256" key="18">
    <source>
        <dbReference type="SAM" id="MobiDB-lite"/>
    </source>
</evidence>
<keyword evidence="12" id="KW-0206">Cytoskeleton</keyword>
<evidence type="ECO:0000256" key="5">
    <source>
        <dbReference type="ARBA" id="ARBA00022454"/>
    </source>
</evidence>
<keyword evidence="7" id="KW-0132">Cell division</keyword>